<gene>
    <name evidence="5" type="ORF">WH96_19945</name>
</gene>
<feature type="site" description="Lowers pKa of active site Cys" evidence="3">
    <location>
        <position position="243"/>
    </location>
</feature>
<evidence type="ECO:0000256" key="1">
    <source>
        <dbReference type="PIRSR" id="PIRSR015753-1"/>
    </source>
</evidence>
<dbReference type="Pfam" id="PF13409">
    <property type="entry name" value="GST_N_2"/>
    <property type="match status" value="1"/>
</dbReference>
<sequence>MGMLYKGEWTDQDDIIHNGAYIRPDSKYNGEIAKDVIENIATFPGRYWLIGSNSCQWSQRPMLMRRLKKLDNLIPLHIAHGPRLEGYAINGGATWDIPGSQFAICHLHQLYTLSDPDYTGRSTVPVLWDSLSQQIISNESSQIMHALDKVETEDQHPLTYYPPSLSKEMSLTDSWIYSGLSNGVYKAGFAQSQNAYNQAVALVFHTLDRLEQILTEKRFLFGPDQTASDWKLFTTLLRFDLVYYTLHRCIKRRLVDYPNLWAYTRDLYQTRSISGIVDIPTIVAASYQNDTTNNPHNIIPIMPDLDWETPHERDTLKANRS</sequence>
<feature type="active site" description="Nucleophile" evidence="1">
    <location>
        <position position="55"/>
    </location>
</feature>
<proteinExistence type="predicted"/>
<dbReference type="InterPro" id="IPR016639">
    <property type="entry name" value="GST_Omega/GSH"/>
</dbReference>
<dbReference type="GO" id="GO:0004364">
    <property type="term" value="F:glutathione transferase activity"/>
    <property type="evidence" value="ECO:0007669"/>
    <property type="project" value="InterPro"/>
</dbReference>
<dbReference type="EMBL" id="LAQL01000022">
    <property type="protein sequence ID" value="KLN58973.1"/>
    <property type="molecule type" value="Genomic_DNA"/>
</dbReference>
<dbReference type="SUPFAM" id="SSF47616">
    <property type="entry name" value="GST C-terminal domain-like"/>
    <property type="match status" value="1"/>
</dbReference>
<feature type="active site" description="Proton donor/acceptor" evidence="1">
    <location>
        <position position="185"/>
    </location>
</feature>
<organism evidence="5 6">
    <name type="scientific">Kiloniella spongiae</name>
    <dbReference type="NCBI Taxonomy" id="1489064"/>
    <lineage>
        <taxon>Bacteria</taxon>
        <taxon>Pseudomonadati</taxon>
        <taxon>Pseudomonadota</taxon>
        <taxon>Alphaproteobacteria</taxon>
        <taxon>Rhodospirillales</taxon>
        <taxon>Kiloniellaceae</taxon>
        <taxon>Kiloniella</taxon>
    </lineage>
</organism>
<dbReference type="InterPro" id="IPR004045">
    <property type="entry name" value="Glutathione_S-Trfase_N"/>
</dbReference>
<evidence type="ECO:0000256" key="3">
    <source>
        <dbReference type="PIRSR" id="PIRSR015753-3"/>
    </source>
</evidence>
<reference evidence="5 6" key="1">
    <citation type="submission" date="2015-03" db="EMBL/GenBank/DDBJ databases">
        <title>Genome Sequence of Kiloniella spongiae MEBiC09566, isolated from a marine sponge.</title>
        <authorList>
            <person name="Shao Z."/>
            <person name="Wang L."/>
            <person name="Li X."/>
        </authorList>
    </citation>
    <scope>NUCLEOTIDE SEQUENCE [LARGE SCALE GENOMIC DNA]</scope>
    <source>
        <strain evidence="5 6">MEBiC09566</strain>
    </source>
</reference>
<protein>
    <recommendedName>
        <fullName evidence="4">GST N-terminal domain-containing protein</fullName>
    </recommendedName>
</protein>
<dbReference type="AlphaFoldDB" id="A0A0H2M9K4"/>
<feature type="binding site" evidence="2">
    <location>
        <begin position="121"/>
        <end position="124"/>
    </location>
    <ligand>
        <name>glutathione</name>
        <dbReference type="ChEBI" id="CHEBI:57925"/>
    </ligand>
</feature>
<dbReference type="Pfam" id="PF13410">
    <property type="entry name" value="GST_C_2"/>
    <property type="match status" value="1"/>
</dbReference>
<dbReference type="Gene3D" id="3.40.30.10">
    <property type="entry name" value="Glutaredoxin"/>
    <property type="match status" value="1"/>
</dbReference>
<dbReference type="GO" id="GO:0005737">
    <property type="term" value="C:cytoplasm"/>
    <property type="evidence" value="ECO:0007669"/>
    <property type="project" value="TreeGrafter"/>
</dbReference>
<dbReference type="RefSeq" id="WP_047766012.1">
    <property type="nucleotide sequence ID" value="NZ_LAQL01000022.1"/>
</dbReference>
<dbReference type="InterPro" id="IPR036249">
    <property type="entry name" value="Thioredoxin-like_sf"/>
</dbReference>
<dbReference type="Proteomes" id="UP000035444">
    <property type="component" value="Unassembled WGS sequence"/>
</dbReference>
<feature type="binding site" evidence="2">
    <location>
        <begin position="139"/>
        <end position="140"/>
    </location>
    <ligand>
        <name>glutathione</name>
        <dbReference type="ChEBI" id="CHEBI:57925"/>
    </ligand>
</feature>
<dbReference type="PATRIC" id="fig|1489064.4.peg.1817"/>
<feature type="domain" description="GST N-terminal" evidence="4">
    <location>
        <begin position="55"/>
        <end position="149"/>
    </location>
</feature>
<evidence type="ECO:0000256" key="2">
    <source>
        <dbReference type="PIRSR" id="PIRSR015753-2"/>
    </source>
</evidence>
<dbReference type="OrthoDB" id="7849125at2"/>
<dbReference type="SUPFAM" id="SSF52833">
    <property type="entry name" value="Thioredoxin-like"/>
    <property type="match status" value="1"/>
</dbReference>
<keyword evidence="6" id="KW-1185">Reference proteome</keyword>
<name>A0A0H2M9K4_9PROT</name>
<dbReference type="PANTHER" id="PTHR32419">
    <property type="entry name" value="GLUTATHIONYL-HYDROQUINONE REDUCTASE"/>
    <property type="match status" value="1"/>
</dbReference>
<dbReference type="PIRSF" id="PIRSF015753">
    <property type="entry name" value="GST"/>
    <property type="match status" value="1"/>
</dbReference>
<dbReference type="CDD" id="cd03190">
    <property type="entry name" value="GST_C_Omega_like"/>
    <property type="match status" value="1"/>
</dbReference>
<evidence type="ECO:0000259" key="4">
    <source>
        <dbReference type="Pfam" id="PF13409"/>
    </source>
</evidence>
<dbReference type="PANTHER" id="PTHR32419:SF6">
    <property type="entry name" value="GLUTATHIONE S-TRANSFERASE OMEGA-LIKE 1-RELATED"/>
    <property type="match status" value="1"/>
</dbReference>
<dbReference type="Gene3D" id="1.20.1050.10">
    <property type="match status" value="1"/>
</dbReference>
<evidence type="ECO:0000313" key="6">
    <source>
        <dbReference type="Proteomes" id="UP000035444"/>
    </source>
</evidence>
<accession>A0A0H2M9K4</accession>
<dbReference type="InterPro" id="IPR036282">
    <property type="entry name" value="Glutathione-S-Trfase_C_sf"/>
</dbReference>
<dbReference type="InterPro" id="IPR047047">
    <property type="entry name" value="GST_Omega-like_C"/>
</dbReference>
<evidence type="ECO:0000313" key="5">
    <source>
        <dbReference type="EMBL" id="KLN58973.1"/>
    </source>
</evidence>
<comment type="caution">
    <text evidence="5">The sequence shown here is derived from an EMBL/GenBank/DDBJ whole genome shotgun (WGS) entry which is preliminary data.</text>
</comment>